<evidence type="ECO:0000256" key="2">
    <source>
        <dbReference type="ARBA" id="ARBA00023015"/>
    </source>
</evidence>
<evidence type="ECO:0000256" key="4">
    <source>
        <dbReference type="ARBA" id="ARBA00023163"/>
    </source>
</evidence>
<proteinExistence type="inferred from homology"/>
<evidence type="ECO:0000313" key="7">
    <source>
        <dbReference type="Proteomes" id="UP001165685"/>
    </source>
</evidence>
<evidence type="ECO:0000256" key="1">
    <source>
        <dbReference type="ARBA" id="ARBA00009437"/>
    </source>
</evidence>
<dbReference type="InterPro" id="IPR005119">
    <property type="entry name" value="LysR_subst-bd"/>
</dbReference>
<dbReference type="PROSITE" id="PS50931">
    <property type="entry name" value="HTH_LYSR"/>
    <property type="match status" value="1"/>
</dbReference>
<dbReference type="Pfam" id="PF00126">
    <property type="entry name" value="HTH_1"/>
    <property type="match status" value="1"/>
</dbReference>
<dbReference type="Proteomes" id="UP001165685">
    <property type="component" value="Unassembled WGS sequence"/>
</dbReference>
<comment type="similarity">
    <text evidence="1">Belongs to the LysR transcriptional regulatory family.</text>
</comment>
<comment type="caution">
    <text evidence="6">The sequence shown here is derived from an EMBL/GenBank/DDBJ whole genome shotgun (WGS) entry which is preliminary data.</text>
</comment>
<dbReference type="Pfam" id="PF03466">
    <property type="entry name" value="LysR_substrate"/>
    <property type="match status" value="1"/>
</dbReference>
<dbReference type="RefSeq" id="WP_270680464.1">
    <property type="nucleotide sequence ID" value="NZ_JAQFWP010000064.1"/>
</dbReference>
<sequence length="324" mass="34302">MLDLRRLQLLKEFADKGTIAAAAASLGYTASAVSQQLSALEREAGAQLLDRTARSAELTETGRLLADQAEQILALVEAAEAVLDERRGRVTGRVTVAAFPTAAVAFAPRLAQSLRRHTGMQLVLRQTTEGAGVRQVSAAEADIALVDDWTGRRPDTGAGKLRHEHLLRDPMVLAVPEGHRLADPAVPVELERLQDEAWIAAPQGEPSRYGTDALLAELGGAPAAAWEFEGLGTILSLVSRGIGIAAVPALSLSTGTGGLAFRRLPEDAPSRDVYMAVRAASLRRPAIGVTQRALKEAAIDVQRGMEEVLDRIPGHHPGPNGGRG</sequence>
<keyword evidence="7" id="KW-1185">Reference proteome</keyword>
<keyword evidence="3" id="KW-0238">DNA-binding</keyword>
<dbReference type="InterPro" id="IPR000847">
    <property type="entry name" value="LysR_HTH_N"/>
</dbReference>
<feature type="domain" description="HTH lysR-type" evidence="5">
    <location>
        <begin position="2"/>
        <end position="59"/>
    </location>
</feature>
<keyword evidence="2" id="KW-0805">Transcription regulation</keyword>
<dbReference type="PANTHER" id="PTHR30346">
    <property type="entry name" value="TRANSCRIPTIONAL DUAL REGULATOR HCAR-RELATED"/>
    <property type="match status" value="1"/>
</dbReference>
<dbReference type="SUPFAM" id="SSF46785">
    <property type="entry name" value="Winged helix' DNA-binding domain"/>
    <property type="match status" value="1"/>
</dbReference>
<name>A0ABT4TT27_9ACTN</name>
<evidence type="ECO:0000259" key="5">
    <source>
        <dbReference type="PROSITE" id="PS50931"/>
    </source>
</evidence>
<organism evidence="6 7">
    <name type="scientific">Nocardiopsis suaedae</name>
    <dbReference type="NCBI Taxonomy" id="3018444"/>
    <lineage>
        <taxon>Bacteria</taxon>
        <taxon>Bacillati</taxon>
        <taxon>Actinomycetota</taxon>
        <taxon>Actinomycetes</taxon>
        <taxon>Streptosporangiales</taxon>
        <taxon>Nocardiopsidaceae</taxon>
        <taxon>Nocardiopsis</taxon>
    </lineage>
</organism>
<reference evidence="6" key="1">
    <citation type="submission" date="2023-01" db="EMBL/GenBank/DDBJ databases">
        <title>Draft genome sequence of Nocardiopsis sp. LSu2-4 isolated from halophytes.</title>
        <authorList>
            <person name="Duangmal K."/>
            <person name="Chantavorakit T."/>
        </authorList>
    </citation>
    <scope>NUCLEOTIDE SEQUENCE</scope>
    <source>
        <strain evidence="6">LSu2-4</strain>
    </source>
</reference>
<protein>
    <submittedName>
        <fullName evidence="6">LysR family transcriptional regulator</fullName>
    </submittedName>
</protein>
<dbReference type="InterPro" id="IPR036388">
    <property type="entry name" value="WH-like_DNA-bd_sf"/>
</dbReference>
<accession>A0ABT4TT27</accession>
<evidence type="ECO:0000256" key="3">
    <source>
        <dbReference type="ARBA" id="ARBA00023125"/>
    </source>
</evidence>
<evidence type="ECO:0000313" key="6">
    <source>
        <dbReference type="EMBL" id="MDA2807842.1"/>
    </source>
</evidence>
<gene>
    <name evidence="6" type="ORF">O4U47_25250</name>
</gene>
<keyword evidence="4" id="KW-0804">Transcription</keyword>
<dbReference type="Gene3D" id="3.40.190.10">
    <property type="entry name" value="Periplasmic binding protein-like II"/>
    <property type="match status" value="2"/>
</dbReference>
<dbReference type="SUPFAM" id="SSF53850">
    <property type="entry name" value="Periplasmic binding protein-like II"/>
    <property type="match status" value="1"/>
</dbReference>
<dbReference type="InterPro" id="IPR036390">
    <property type="entry name" value="WH_DNA-bd_sf"/>
</dbReference>
<dbReference type="EMBL" id="JAQFWP010000064">
    <property type="protein sequence ID" value="MDA2807842.1"/>
    <property type="molecule type" value="Genomic_DNA"/>
</dbReference>
<dbReference type="PANTHER" id="PTHR30346:SF29">
    <property type="entry name" value="LYSR SUBSTRATE-BINDING"/>
    <property type="match status" value="1"/>
</dbReference>
<dbReference type="Gene3D" id="1.10.10.10">
    <property type="entry name" value="Winged helix-like DNA-binding domain superfamily/Winged helix DNA-binding domain"/>
    <property type="match status" value="1"/>
</dbReference>